<feature type="chain" id="PRO_5045215884" description="Copper-binding protein MbnP-like domain-containing protein" evidence="1">
    <location>
        <begin position="21"/>
        <end position="246"/>
    </location>
</feature>
<dbReference type="EMBL" id="JAVRHV010000004">
    <property type="protein sequence ID" value="MDT0553375.1"/>
    <property type="molecule type" value="Genomic_DNA"/>
</dbReference>
<keyword evidence="1" id="KW-0732">Signal</keyword>
<organism evidence="3 4">
    <name type="scientific">Urechidicola vernalis</name>
    <dbReference type="NCBI Taxonomy" id="3075600"/>
    <lineage>
        <taxon>Bacteria</taxon>
        <taxon>Pseudomonadati</taxon>
        <taxon>Bacteroidota</taxon>
        <taxon>Flavobacteriia</taxon>
        <taxon>Flavobacteriales</taxon>
        <taxon>Flavobacteriaceae</taxon>
        <taxon>Urechidicola</taxon>
    </lineage>
</organism>
<evidence type="ECO:0000313" key="3">
    <source>
        <dbReference type="EMBL" id="MDT0553375.1"/>
    </source>
</evidence>
<protein>
    <recommendedName>
        <fullName evidence="2">Copper-binding protein MbnP-like domain-containing protein</fullName>
    </recommendedName>
</protein>
<gene>
    <name evidence="3" type="ORF">RM519_08980</name>
</gene>
<sequence>MKFLKLIVLLFLFVFISCSDDDTIQPTSGELSIQFNHNWNGKEIKFNEQNCTNAFGQELSITKLRYLISDIVLHLPDNTSIPIDGYILVDLNESNLIAYAPNIPFNNYTGMSFTFGFDENDNLDGAYPDLNSASWNWPTMLGGGYHFMQLEGKYESGGTENPYAYHMGTARKNPGEFEQNYFNVALDGFNFTQESTINIRMNIAEWFTNPYDWDLETYDIDLMMNYHAQKLMNVNGKSVFSLDEIN</sequence>
<name>A0ABU2Y806_9FLAO</name>
<proteinExistence type="predicted"/>
<dbReference type="Proteomes" id="UP001252186">
    <property type="component" value="Unassembled WGS sequence"/>
</dbReference>
<dbReference type="PROSITE" id="PS51257">
    <property type="entry name" value="PROKAR_LIPOPROTEIN"/>
    <property type="match status" value="1"/>
</dbReference>
<comment type="caution">
    <text evidence="3">The sequence shown here is derived from an EMBL/GenBank/DDBJ whole genome shotgun (WGS) entry which is preliminary data.</text>
</comment>
<evidence type="ECO:0000259" key="2">
    <source>
        <dbReference type="Pfam" id="PF20243"/>
    </source>
</evidence>
<dbReference type="Pfam" id="PF20243">
    <property type="entry name" value="MbnP"/>
    <property type="match status" value="1"/>
</dbReference>
<feature type="domain" description="Copper-binding protein MbnP-like" evidence="2">
    <location>
        <begin position="29"/>
        <end position="213"/>
    </location>
</feature>
<accession>A0ABU2Y806</accession>
<keyword evidence="4" id="KW-1185">Reference proteome</keyword>
<dbReference type="RefSeq" id="WP_311593383.1">
    <property type="nucleotide sequence ID" value="NZ_JAVRHV010000004.1"/>
</dbReference>
<dbReference type="InterPro" id="IPR046863">
    <property type="entry name" value="MbnP-like_dom"/>
</dbReference>
<evidence type="ECO:0000313" key="4">
    <source>
        <dbReference type="Proteomes" id="UP001252186"/>
    </source>
</evidence>
<feature type="signal peptide" evidence="1">
    <location>
        <begin position="1"/>
        <end position="20"/>
    </location>
</feature>
<evidence type="ECO:0000256" key="1">
    <source>
        <dbReference type="SAM" id="SignalP"/>
    </source>
</evidence>
<reference evidence="3 4" key="1">
    <citation type="submission" date="2023-09" db="EMBL/GenBank/DDBJ databases">
        <authorList>
            <person name="Rey-Velasco X."/>
        </authorList>
    </citation>
    <scope>NUCLEOTIDE SEQUENCE [LARGE SCALE GENOMIC DNA]</scope>
    <source>
        <strain evidence="3 4">P050</strain>
    </source>
</reference>